<dbReference type="EMBL" id="MNCJ02000321">
    <property type="protein sequence ID" value="KAF5803406.1"/>
    <property type="molecule type" value="Genomic_DNA"/>
</dbReference>
<sequence length="61" mass="6995">MAMGKLQKVEEEDKKVWRIEWFCYGGVGLKEQSKENGILAISAGYKSLERENKLVGFFLVL</sequence>
<reference evidence="1" key="1">
    <citation type="journal article" date="2017" name="Nature">
        <title>The sunflower genome provides insights into oil metabolism, flowering and Asterid evolution.</title>
        <authorList>
            <person name="Badouin H."/>
            <person name="Gouzy J."/>
            <person name="Grassa C.J."/>
            <person name="Murat F."/>
            <person name="Staton S.E."/>
            <person name="Cottret L."/>
            <person name="Lelandais-Briere C."/>
            <person name="Owens G.L."/>
            <person name="Carrere S."/>
            <person name="Mayjonade B."/>
            <person name="Legrand L."/>
            <person name="Gill N."/>
            <person name="Kane N.C."/>
            <person name="Bowers J.E."/>
            <person name="Hubner S."/>
            <person name="Bellec A."/>
            <person name="Berard A."/>
            <person name="Berges H."/>
            <person name="Blanchet N."/>
            <person name="Boniface M.C."/>
            <person name="Brunel D."/>
            <person name="Catrice O."/>
            <person name="Chaidir N."/>
            <person name="Claudel C."/>
            <person name="Donnadieu C."/>
            <person name="Faraut T."/>
            <person name="Fievet G."/>
            <person name="Helmstetter N."/>
            <person name="King M."/>
            <person name="Knapp S.J."/>
            <person name="Lai Z."/>
            <person name="Le Paslier M.C."/>
            <person name="Lippi Y."/>
            <person name="Lorenzon L."/>
            <person name="Mandel J.R."/>
            <person name="Marage G."/>
            <person name="Marchand G."/>
            <person name="Marquand E."/>
            <person name="Bret-Mestries E."/>
            <person name="Morien E."/>
            <person name="Nambeesan S."/>
            <person name="Nguyen T."/>
            <person name="Pegot-Espagnet P."/>
            <person name="Pouilly N."/>
            <person name="Raftis F."/>
            <person name="Sallet E."/>
            <person name="Schiex T."/>
            <person name="Thomas J."/>
            <person name="Vandecasteele C."/>
            <person name="Vares D."/>
            <person name="Vear F."/>
            <person name="Vautrin S."/>
            <person name="Crespi M."/>
            <person name="Mangin B."/>
            <person name="Burke J.M."/>
            <person name="Salse J."/>
            <person name="Munos S."/>
            <person name="Vincourt P."/>
            <person name="Rieseberg L.H."/>
            <person name="Langlade N.B."/>
        </authorList>
    </citation>
    <scope>NUCLEOTIDE SEQUENCE</scope>
    <source>
        <tissue evidence="1">Leaves</tissue>
    </source>
</reference>
<name>A0A9K3NKA1_HELAN</name>
<evidence type="ECO:0000313" key="1">
    <source>
        <dbReference type="EMBL" id="KAF5803406.1"/>
    </source>
</evidence>
<gene>
    <name evidence="1" type="ORF">HanXRQr2_Chr06g0270941</name>
</gene>
<comment type="caution">
    <text evidence="1">The sequence shown here is derived from an EMBL/GenBank/DDBJ whole genome shotgun (WGS) entry which is preliminary data.</text>
</comment>
<proteinExistence type="predicted"/>
<organism evidence="1 2">
    <name type="scientific">Helianthus annuus</name>
    <name type="common">Common sunflower</name>
    <dbReference type="NCBI Taxonomy" id="4232"/>
    <lineage>
        <taxon>Eukaryota</taxon>
        <taxon>Viridiplantae</taxon>
        <taxon>Streptophyta</taxon>
        <taxon>Embryophyta</taxon>
        <taxon>Tracheophyta</taxon>
        <taxon>Spermatophyta</taxon>
        <taxon>Magnoliopsida</taxon>
        <taxon>eudicotyledons</taxon>
        <taxon>Gunneridae</taxon>
        <taxon>Pentapetalae</taxon>
        <taxon>asterids</taxon>
        <taxon>campanulids</taxon>
        <taxon>Asterales</taxon>
        <taxon>Asteraceae</taxon>
        <taxon>Asteroideae</taxon>
        <taxon>Heliantheae alliance</taxon>
        <taxon>Heliantheae</taxon>
        <taxon>Helianthus</taxon>
    </lineage>
</organism>
<reference evidence="1" key="2">
    <citation type="submission" date="2020-06" db="EMBL/GenBank/DDBJ databases">
        <title>Helianthus annuus Genome sequencing and assembly Release 2.</title>
        <authorList>
            <person name="Gouzy J."/>
            <person name="Langlade N."/>
            <person name="Munos S."/>
        </authorList>
    </citation>
    <scope>NUCLEOTIDE SEQUENCE</scope>
    <source>
        <tissue evidence="1">Leaves</tissue>
    </source>
</reference>
<accession>A0A9K3NKA1</accession>
<evidence type="ECO:0000313" key="2">
    <source>
        <dbReference type="Proteomes" id="UP000215914"/>
    </source>
</evidence>
<keyword evidence="2" id="KW-1185">Reference proteome</keyword>
<dbReference type="AlphaFoldDB" id="A0A9K3NKA1"/>
<dbReference type="Proteomes" id="UP000215914">
    <property type="component" value="Unassembled WGS sequence"/>
</dbReference>
<dbReference type="Gramene" id="mRNA:HanXRQr2_Chr06g0270941">
    <property type="protein sequence ID" value="mRNA:HanXRQr2_Chr06g0270941"/>
    <property type="gene ID" value="HanXRQr2_Chr06g0270941"/>
</dbReference>
<protein>
    <submittedName>
        <fullName evidence="1">Uncharacterized protein</fullName>
    </submittedName>
</protein>